<evidence type="ECO:0000256" key="7">
    <source>
        <dbReference type="ARBA" id="ARBA00022723"/>
    </source>
</evidence>
<evidence type="ECO:0000256" key="11">
    <source>
        <dbReference type="ARBA" id="ARBA00023014"/>
    </source>
</evidence>
<dbReference type="Gene3D" id="3.40.50.970">
    <property type="match status" value="2"/>
</dbReference>
<dbReference type="InterPro" id="IPR029061">
    <property type="entry name" value="THDP-binding"/>
</dbReference>
<dbReference type="SUPFAM" id="SSF52518">
    <property type="entry name" value="Thiamin diphosphate-binding fold (THDP-binding)"/>
    <property type="match status" value="2"/>
</dbReference>
<evidence type="ECO:0000256" key="12">
    <source>
        <dbReference type="ARBA" id="ARBA00030514"/>
    </source>
</evidence>
<evidence type="ECO:0000256" key="14">
    <source>
        <dbReference type="PIRNR" id="PIRNR006439"/>
    </source>
</evidence>
<dbReference type="Gene3D" id="3.30.70.20">
    <property type="match status" value="1"/>
</dbReference>
<dbReference type="InterPro" id="IPR017721">
    <property type="entry name" value="IorA"/>
</dbReference>
<keyword evidence="11 14" id="KW-0411">Iron-sulfur</keyword>
<evidence type="ECO:0000256" key="5">
    <source>
        <dbReference type="ARBA" id="ARBA00022448"/>
    </source>
</evidence>
<evidence type="ECO:0000256" key="2">
    <source>
        <dbReference type="ARBA" id="ARBA00011238"/>
    </source>
</evidence>
<sequence length="590" mass="64064">MKKLLLGNEAVALGAYEAGVKVASAYPGTPSTEITESISKYDGIYAEWSPNEKVALEVALGASIAGARAMVCMKHVGLNVAADPLFTSSYTGINSGLVIVVADDPGMHSSQNEQDSRFYGRAAHIPVLEPSNSQEAKDFTKLAFEISEKFDTPVMLRMTTRVSHSRSLVEPGERLDCGLKSYVKDVGKYVMMPAMARGRRTALVEREKKLQEYSEKADINKIEYNDRSIGIIAAGGAYNYAKEAAPGASFLKLGMVYPLPQELIKSFTENVERLFVVEELETFIEDYIKTLGVEVFGKEYFPKMGELSYELVAAGLKAAEVKNEILNLAFENRVEVNTSQIPPRPPALCPGCPHRGVYHVLKKLNLTVTGDIGCYTLGALPPLSSMDTCICMGASIGNAHGMEKALGKDASWKTVAVIGDSTFIHSGITGLIDVFYNNGTTTVIILDNSTTGMTGHQEHPATGFNIKGEPAYKLNLEKLCEAVGVRRVRVEDPFDLEKFEKAVREEISSQEPSVIIARRPCALLKRVQVKNPPYGVNSDTCIGCGLCIELGCPAMENRDFISIDETMCTGCGLCAAVCPTKSITRGDMRG</sequence>
<dbReference type="InterPro" id="IPR017900">
    <property type="entry name" value="4Fe4S_Fe_S_CS"/>
</dbReference>
<keyword evidence="18" id="KW-1185">Reference proteome</keyword>
<dbReference type="SUPFAM" id="SSF52922">
    <property type="entry name" value="TK C-terminal domain-like"/>
    <property type="match status" value="1"/>
</dbReference>
<dbReference type="FunFam" id="3.40.50.970:FF:000039">
    <property type="entry name" value="Indolepyruvate oxidoreductase subunit IorA"/>
    <property type="match status" value="1"/>
</dbReference>
<dbReference type="PANTHER" id="PTHR43710">
    <property type="entry name" value="2-HYDROXYACYL-COA LYASE"/>
    <property type="match status" value="1"/>
</dbReference>
<dbReference type="InterPro" id="IPR045025">
    <property type="entry name" value="HACL1-like"/>
</dbReference>
<feature type="binding site" evidence="15">
    <location>
        <position position="552"/>
    </location>
    <ligand>
        <name>[4Fe-4S] cluster</name>
        <dbReference type="ChEBI" id="CHEBI:49883"/>
        <label>2</label>
    </ligand>
</feature>
<keyword evidence="5 14" id="KW-0813">Transport</keyword>
<dbReference type="Pfam" id="PF00037">
    <property type="entry name" value="Fer4"/>
    <property type="match status" value="1"/>
</dbReference>
<dbReference type="NCBIfam" id="TIGR03336">
    <property type="entry name" value="IOR_alpha"/>
    <property type="match status" value="1"/>
</dbReference>
<evidence type="ECO:0000256" key="1">
    <source>
        <dbReference type="ARBA" id="ARBA00002995"/>
    </source>
</evidence>
<dbReference type="Proteomes" id="UP000280960">
    <property type="component" value="Chromosome"/>
</dbReference>
<dbReference type="InterPro" id="IPR011766">
    <property type="entry name" value="TPP_enzyme_TPP-bd"/>
</dbReference>
<dbReference type="RefSeq" id="WP_122015468.1">
    <property type="nucleotide sequence ID" value="NZ_CP033169.1"/>
</dbReference>
<feature type="binding site" evidence="15">
    <location>
        <position position="574"/>
    </location>
    <ligand>
        <name>[4Fe-4S] cluster</name>
        <dbReference type="ChEBI" id="CHEBI:49883"/>
        <label>2</label>
    </ligand>
</feature>
<dbReference type="CDD" id="cd02008">
    <property type="entry name" value="TPP_IOR_alpha"/>
    <property type="match status" value="1"/>
</dbReference>
<dbReference type="GO" id="GO:0030976">
    <property type="term" value="F:thiamine pyrophosphate binding"/>
    <property type="evidence" value="ECO:0007669"/>
    <property type="project" value="InterPro"/>
</dbReference>
<feature type="domain" description="4Fe-4S ferredoxin-type" evidence="16">
    <location>
        <begin position="532"/>
        <end position="553"/>
    </location>
</feature>
<dbReference type="GO" id="GO:0043805">
    <property type="term" value="F:indolepyruvate ferredoxin oxidoreductase activity"/>
    <property type="evidence" value="ECO:0007669"/>
    <property type="project" value="UniProtKB-UniRule"/>
</dbReference>
<dbReference type="CDD" id="cd07034">
    <property type="entry name" value="TPP_PYR_PFOR_IOR-alpha_like"/>
    <property type="match status" value="1"/>
</dbReference>
<feature type="binding site" evidence="15">
    <location>
        <position position="568"/>
    </location>
    <ligand>
        <name>[4Fe-4S] cluster</name>
        <dbReference type="ChEBI" id="CHEBI:49883"/>
        <label>2</label>
    </ligand>
</feature>
<comment type="function">
    <text evidence="1 14">Catalyzes the ferredoxin-dependent oxidative decarboxylation of arylpyruvates.</text>
</comment>
<feature type="domain" description="4Fe-4S ferredoxin-type" evidence="16">
    <location>
        <begin position="559"/>
        <end position="588"/>
    </location>
</feature>
<feature type="binding site" evidence="15">
    <location>
        <position position="571"/>
    </location>
    <ligand>
        <name>[4Fe-4S] cluster</name>
        <dbReference type="ChEBI" id="CHEBI:49883"/>
        <label>2</label>
    </ligand>
</feature>
<dbReference type="InterPro" id="IPR017896">
    <property type="entry name" value="4Fe4S_Fe-S-bd"/>
</dbReference>
<evidence type="ECO:0000256" key="4">
    <source>
        <dbReference type="ARBA" id="ARBA00017710"/>
    </source>
</evidence>
<dbReference type="GO" id="GO:0051539">
    <property type="term" value="F:4 iron, 4 sulfur cluster binding"/>
    <property type="evidence" value="ECO:0007669"/>
    <property type="project" value="UniProtKB-UniRule"/>
</dbReference>
<comment type="catalytic activity">
    <reaction evidence="13 14">
        <text>indole-3-pyruvate + 2 oxidized [2Fe-2S]-[ferredoxin] + CoA = (indol-3-yl)acetyl-CoA + 2 reduced [2Fe-2S]-[ferredoxin] + CO2 + H(+)</text>
        <dbReference type="Rhea" id="RHEA:12645"/>
        <dbReference type="Rhea" id="RHEA-COMP:10000"/>
        <dbReference type="Rhea" id="RHEA-COMP:10001"/>
        <dbReference type="ChEBI" id="CHEBI:15378"/>
        <dbReference type="ChEBI" id="CHEBI:16526"/>
        <dbReference type="ChEBI" id="CHEBI:17640"/>
        <dbReference type="ChEBI" id="CHEBI:33737"/>
        <dbReference type="ChEBI" id="CHEBI:33738"/>
        <dbReference type="ChEBI" id="CHEBI:57271"/>
        <dbReference type="ChEBI" id="CHEBI:57287"/>
        <dbReference type="EC" id="1.2.7.8"/>
    </reaction>
</comment>
<dbReference type="PROSITE" id="PS51379">
    <property type="entry name" value="4FE4S_FER_2"/>
    <property type="match status" value="2"/>
</dbReference>
<dbReference type="Pfam" id="PF02775">
    <property type="entry name" value="TPP_enzyme_C"/>
    <property type="match status" value="1"/>
</dbReference>
<protein>
    <recommendedName>
        <fullName evidence="4 14">Indolepyruvate oxidoreductase subunit IorA</fullName>
        <shortName evidence="14">IOR</shortName>
        <ecNumber evidence="3 14">1.2.7.8</ecNumber>
    </recommendedName>
    <alternativeName>
        <fullName evidence="12 14">Indolepyruvate ferredoxin oxidoreductase subunit alpha</fullName>
    </alternativeName>
</protein>
<gene>
    <name evidence="17" type="primary">iorA</name>
    <name evidence="17" type="ORF">D2962_15105</name>
</gene>
<evidence type="ECO:0000256" key="3">
    <source>
        <dbReference type="ARBA" id="ARBA00012812"/>
    </source>
</evidence>
<dbReference type="Pfam" id="PF01855">
    <property type="entry name" value="POR_N"/>
    <property type="match status" value="1"/>
</dbReference>
<evidence type="ECO:0000313" key="17">
    <source>
        <dbReference type="EMBL" id="AYO31747.1"/>
    </source>
</evidence>
<keyword evidence="17" id="KW-0670">Pyruvate</keyword>
<dbReference type="EMBL" id="CP033169">
    <property type="protein sequence ID" value="AYO31747.1"/>
    <property type="molecule type" value="Genomic_DNA"/>
</dbReference>
<dbReference type="PROSITE" id="PS00198">
    <property type="entry name" value="4FE4S_FER_1"/>
    <property type="match status" value="1"/>
</dbReference>
<evidence type="ECO:0000256" key="15">
    <source>
        <dbReference type="PIRSR" id="PIRSR006439-50"/>
    </source>
</evidence>
<dbReference type="GO" id="GO:0046872">
    <property type="term" value="F:metal ion binding"/>
    <property type="evidence" value="ECO:0007669"/>
    <property type="project" value="UniProtKB-UniRule"/>
</dbReference>
<keyword evidence="8 14" id="KW-0249">Electron transport</keyword>
<keyword evidence="7 14" id="KW-0479">Metal-binding</keyword>
<reference evidence="17 18" key="1">
    <citation type="submission" date="2018-10" db="EMBL/GenBank/DDBJ databases">
        <authorList>
            <person name="Zhang X."/>
        </authorList>
    </citation>
    <scope>NUCLEOTIDE SEQUENCE [LARGE SCALE GENOMIC DNA]</scope>
    <source>
        <strain evidence="17 18">SK-G1</strain>
    </source>
</reference>
<dbReference type="AlphaFoldDB" id="A0A3G2RAI3"/>
<keyword evidence="9 14" id="KW-0560">Oxidoreductase</keyword>
<organism evidence="17 18">
    <name type="scientific">Biomaibacter acetigenes</name>
    <dbReference type="NCBI Taxonomy" id="2316383"/>
    <lineage>
        <taxon>Bacteria</taxon>
        <taxon>Bacillati</taxon>
        <taxon>Bacillota</taxon>
        <taxon>Clostridia</taxon>
        <taxon>Thermosediminibacterales</taxon>
        <taxon>Tepidanaerobacteraceae</taxon>
        <taxon>Biomaibacter</taxon>
    </lineage>
</organism>
<evidence type="ECO:0000256" key="8">
    <source>
        <dbReference type="ARBA" id="ARBA00022982"/>
    </source>
</evidence>
<evidence type="ECO:0000256" key="9">
    <source>
        <dbReference type="ARBA" id="ARBA00023002"/>
    </source>
</evidence>
<dbReference type="PANTHER" id="PTHR43710:SF5">
    <property type="entry name" value="INDOLEPYRUVATE FERREDOXIN OXIDOREDUCTASE ALPHA SUBUNIT"/>
    <property type="match status" value="1"/>
</dbReference>
<evidence type="ECO:0000256" key="13">
    <source>
        <dbReference type="ARBA" id="ARBA00048332"/>
    </source>
</evidence>
<keyword evidence="10 14" id="KW-0408">Iron</keyword>
<dbReference type="InterPro" id="IPR009014">
    <property type="entry name" value="Transketo_C/PFOR_II"/>
</dbReference>
<evidence type="ECO:0000256" key="10">
    <source>
        <dbReference type="ARBA" id="ARBA00023004"/>
    </source>
</evidence>
<dbReference type="InterPro" id="IPR002880">
    <property type="entry name" value="Pyrv_Fd/Flavodoxin_OxRdtase_N"/>
</dbReference>
<evidence type="ECO:0000259" key="16">
    <source>
        <dbReference type="PROSITE" id="PS51379"/>
    </source>
</evidence>
<feature type="binding site" evidence="15">
    <location>
        <position position="541"/>
    </location>
    <ligand>
        <name>[4Fe-4S] cluster</name>
        <dbReference type="ChEBI" id="CHEBI:49883"/>
        <label>1</label>
    </ligand>
</feature>
<feature type="binding site" evidence="15">
    <location>
        <position position="547"/>
    </location>
    <ligand>
        <name>[4Fe-4S] cluster</name>
        <dbReference type="ChEBI" id="CHEBI:49883"/>
        <label>1</label>
    </ligand>
</feature>
<dbReference type="EC" id="1.2.7.8" evidence="3 14"/>
<feature type="binding site" evidence="15">
    <location>
        <position position="544"/>
    </location>
    <ligand>
        <name>[4Fe-4S] cluster</name>
        <dbReference type="ChEBI" id="CHEBI:49883"/>
        <label>1</label>
    </ligand>
</feature>
<dbReference type="PIRSF" id="PIRSF006439">
    <property type="entry name" value="Indolepyruvate_ferr_oxidored"/>
    <property type="match status" value="1"/>
</dbReference>
<accession>A0A3G2RAI3</accession>
<evidence type="ECO:0000256" key="6">
    <source>
        <dbReference type="ARBA" id="ARBA00022485"/>
    </source>
</evidence>
<evidence type="ECO:0000313" key="18">
    <source>
        <dbReference type="Proteomes" id="UP000280960"/>
    </source>
</evidence>
<proteinExistence type="predicted"/>
<dbReference type="KEGG" id="bacg:D2962_15105"/>
<feature type="binding site" evidence="15">
    <location>
        <position position="578"/>
    </location>
    <ligand>
        <name>[4Fe-4S] cluster</name>
        <dbReference type="ChEBI" id="CHEBI:49883"/>
        <label>1</label>
    </ligand>
</feature>
<keyword evidence="6 14" id="KW-0004">4Fe-4S</keyword>
<comment type="cofactor">
    <cofactor evidence="14 15">
        <name>[4Fe-4S] cluster</name>
        <dbReference type="ChEBI" id="CHEBI:49883"/>
    </cofactor>
    <text evidence="14 15">Binds 2 [4Fe-4S] clusters. In this family the first cluster has a non-standard and varying [4Fe-4S] binding motif CX(2)CX(2)CX(4-5)CP.</text>
</comment>
<comment type="subunit">
    <text evidence="2">Heterodimer of the IorA and IorB subunits.</text>
</comment>
<name>A0A3G2RAI3_9FIRM</name>